<dbReference type="EC" id="2.7.13.3" evidence="2"/>
<dbReference type="CDD" id="cd00082">
    <property type="entry name" value="HisKA"/>
    <property type="match status" value="1"/>
</dbReference>
<dbReference type="Pfam" id="PF16927">
    <property type="entry name" value="HisKA_7TM"/>
    <property type="match status" value="1"/>
</dbReference>
<evidence type="ECO:0000256" key="1">
    <source>
        <dbReference type="ARBA" id="ARBA00000085"/>
    </source>
</evidence>
<dbReference type="GO" id="GO:0000155">
    <property type="term" value="F:phosphorelay sensor kinase activity"/>
    <property type="evidence" value="ECO:0007669"/>
    <property type="project" value="InterPro"/>
</dbReference>
<dbReference type="OrthoDB" id="8573961at2"/>
<protein>
    <recommendedName>
        <fullName evidence="2">histidine kinase</fullName>
        <ecNumber evidence="2">2.7.13.3</ecNumber>
    </recommendedName>
</protein>
<keyword evidence="6" id="KW-0808">Transferase</keyword>
<dbReference type="InterPro" id="IPR003594">
    <property type="entry name" value="HATPase_dom"/>
</dbReference>
<gene>
    <name evidence="6" type="ORF">C7C56_010670</name>
</gene>
<evidence type="ECO:0000256" key="4">
    <source>
        <dbReference type="SAM" id="Phobius"/>
    </source>
</evidence>
<evidence type="ECO:0000256" key="3">
    <source>
        <dbReference type="ARBA" id="ARBA00022553"/>
    </source>
</evidence>
<organism evidence="6 7">
    <name type="scientific">Massilia glaciei</name>
    <dbReference type="NCBI Taxonomy" id="1524097"/>
    <lineage>
        <taxon>Bacteria</taxon>
        <taxon>Pseudomonadati</taxon>
        <taxon>Pseudomonadota</taxon>
        <taxon>Betaproteobacteria</taxon>
        <taxon>Burkholderiales</taxon>
        <taxon>Oxalobacteraceae</taxon>
        <taxon>Telluria group</taxon>
        <taxon>Massilia</taxon>
    </lineage>
</organism>
<proteinExistence type="predicted"/>
<keyword evidence="3" id="KW-0597">Phosphoprotein</keyword>
<dbReference type="InterPro" id="IPR004358">
    <property type="entry name" value="Sig_transdc_His_kin-like_C"/>
</dbReference>
<keyword evidence="4" id="KW-0812">Transmembrane</keyword>
<evidence type="ECO:0000313" key="6">
    <source>
        <dbReference type="EMBL" id="PWF48665.1"/>
    </source>
</evidence>
<dbReference type="PANTHER" id="PTHR43547">
    <property type="entry name" value="TWO-COMPONENT HISTIDINE KINASE"/>
    <property type="match status" value="1"/>
</dbReference>
<dbReference type="PANTHER" id="PTHR43547:SF2">
    <property type="entry name" value="HYBRID SIGNAL TRANSDUCTION HISTIDINE KINASE C"/>
    <property type="match status" value="1"/>
</dbReference>
<dbReference type="InterPro" id="IPR003661">
    <property type="entry name" value="HisK_dim/P_dom"/>
</dbReference>
<dbReference type="InterPro" id="IPR005467">
    <property type="entry name" value="His_kinase_dom"/>
</dbReference>
<accession>A0A2U2HMM2</accession>
<sequence length="473" mass="51686">MYSLLPAIVSLLFLGYGVYVLASRGLNRSSGAFFLVCATTFAWQFTWAILFQVREEALAVLLAKIGYLLILFLPTTLYHFVVELTRRGAELRHVKWSYAVAAMLALAMVPGDAVVAGVQQFHFGYYPRAGPLHPLHLLQTALVVLRALQLLARQQRLAVSTDRLRLRYCLASVLIYSLAAVDYLCNYGLAMYPPGVLLIAVSLGIIAQAMARHELLANPMMLAATIAHEMRTPLATIRNQARVLAKGLPELIAGYEHAVAQGVIESGLRAGHLDYLRELARDIEAEVYRSNFIVDMVLASACGGTLCTDGFARHAVGRCVEEALLRYPFEGGARARVRLRAEGEFDFHGCDTLLVYVLYNLLKNALSALAAAGRGDIEISFERGAEHNRLRVTDTGNGIARDVLPLVFDPYYTTRPGGGGTGMGLAFCKRVLGAFGGSIACDSVEGQYTTMVLAFPALARGQRREARPKVQFA</sequence>
<keyword evidence="6" id="KW-0418">Kinase</keyword>
<dbReference type="PROSITE" id="PS50109">
    <property type="entry name" value="HIS_KIN"/>
    <property type="match status" value="1"/>
</dbReference>
<dbReference type="InterPro" id="IPR031621">
    <property type="entry name" value="HisKA_7TM"/>
</dbReference>
<feature type="transmembrane region" description="Helical" evidence="4">
    <location>
        <begin position="58"/>
        <end position="81"/>
    </location>
</feature>
<dbReference type="PRINTS" id="PR00344">
    <property type="entry name" value="BCTRLSENSOR"/>
</dbReference>
<evidence type="ECO:0000256" key="2">
    <source>
        <dbReference type="ARBA" id="ARBA00012438"/>
    </source>
</evidence>
<keyword evidence="4" id="KW-0472">Membrane</keyword>
<feature type="transmembrane region" description="Helical" evidence="4">
    <location>
        <begin position="32"/>
        <end position="51"/>
    </location>
</feature>
<dbReference type="RefSeq" id="WP_106757403.1">
    <property type="nucleotide sequence ID" value="NZ_PXWF02000162.1"/>
</dbReference>
<dbReference type="InterPro" id="IPR036890">
    <property type="entry name" value="HATPase_C_sf"/>
</dbReference>
<feature type="transmembrane region" description="Helical" evidence="4">
    <location>
        <begin position="190"/>
        <end position="211"/>
    </location>
</feature>
<dbReference type="Pfam" id="PF02518">
    <property type="entry name" value="HATPase_c"/>
    <property type="match status" value="1"/>
</dbReference>
<feature type="transmembrane region" description="Helical" evidence="4">
    <location>
        <begin position="96"/>
        <end position="118"/>
    </location>
</feature>
<evidence type="ECO:0000259" key="5">
    <source>
        <dbReference type="PROSITE" id="PS50109"/>
    </source>
</evidence>
<comment type="caution">
    <text evidence="6">The sequence shown here is derived from an EMBL/GenBank/DDBJ whole genome shotgun (WGS) entry which is preliminary data.</text>
</comment>
<keyword evidence="4" id="KW-1133">Transmembrane helix</keyword>
<feature type="domain" description="Histidine kinase" evidence="5">
    <location>
        <begin position="225"/>
        <end position="459"/>
    </location>
</feature>
<evidence type="ECO:0000313" key="7">
    <source>
        <dbReference type="Proteomes" id="UP000241421"/>
    </source>
</evidence>
<feature type="transmembrane region" description="Helical" evidence="4">
    <location>
        <begin position="166"/>
        <end position="184"/>
    </location>
</feature>
<dbReference type="Gene3D" id="3.30.565.10">
    <property type="entry name" value="Histidine kinase-like ATPase, C-terminal domain"/>
    <property type="match status" value="1"/>
</dbReference>
<dbReference type="SUPFAM" id="SSF55874">
    <property type="entry name" value="ATPase domain of HSP90 chaperone/DNA topoisomerase II/histidine kinase"/>
    <property type="match status" value="1"/>
</dbReference>
<dbReference type="SMART" id="SM00387">
    <property type="entry name" value="HATPase_c"/>
    <property type="match status" value="1"/>
</dbReference>
<dbReference type="Gene3D" id="1.10.287.130">
    <property type="match status" value="1"/>
</dbReference>
<dbReference type="AlphaFoldDB" id="A0A2U2HMM2"/>
<comment type="catalytic activity">
    <reaction evidence="1">
        <text>ATP + protein L-histidine = ADP + protein N-phospho-L-histidine.</text>
        <dbReference type="EC" id="2.7.13.3"/>
    </reaction>
</comment>
<dbReference type="Proteomes" id="UP000241421">
    <property type="component" value="Unassembled WGS sequence"/>
</dbReference>
<keyword evidence="7" id="KW-1185">Reference proteome</keyword>
<dbReference type="EMBL" id="PXWF02000162">
    <property type="protein sequence ID" value="PWF48665.1"/>
    <property type="molecule type" value="Genomic_DNA"/>
</dbReference>
<reference evidence="6 7" key="1">
    <citation type="submission" date="2018-04" db="EMBL/GenBank/DDBJ databases">
        <title>Massilia violaceinigra sp. nov., a novel purple-pigmented bacterium isolated from Tianshan glacier, Xinjiang, China.</title>
        <authorList>
            <person name="Wang H."/>
        </authorList>
    </citation>
    <scope>NUCLEOTIDE SEQUENCE [LARGE SCALE GENOMIC DNA]</scope>
    <source>
        <strain evidence="6 7">B448-2</strain>
    </source>
</reference>
<name>A0A2U2HMM2_9BURK</name>
<dbReference type="SUPFAM" id="SSF47384">
    <property type="entry name" value="Homodimeric domain of signal transducing histidine kinase"/>
    <property type="match status" value="1"/>
</dbReference>
<dbReference type="InterPro" id="IPR036097">
    <property type="entry name" value="HisK_dim/P_sf"/>
</dbReference>